<feature type="compositionally biased region" description="Polar residues" evidence="1">
    <location>
        <begin position="136"/>
        <end position="152"/>
    </location>
</feature>
<dbReference type="AlphaFoldDB" id="A0A3P8UKN9"/>
<dbReference type="GO" id="GO:0031106">
    <property type="term" value="P:septin ring organization"/>
    <property type="evidence" value="ECO:0007669"/>
    <property type="project" value="TreeGrafter"/>
</dbReference>
<reference evidence="3" key="2">
    <citation type="submission" date="2025-08" db="UniProtKB">
        <authorList>
            <consortium name="Ensembl"/>
        </authorList>
    </citation>
    <scope>IDENTIFICATION</scope>
</reference>
<feature type="region of interest" description="Disordered" evidence="1">
    <location>
        <begin position="1212"/>
        <end position="1233"/>
    </location>
</feature>
<dbReference type="STRING" id="244447.ENSCSEP00000002952"/>
<feature type="compositionally biased region" description="Basic and acidic residues" evidence="1">
    <location>
        <begin position="695"/>
        <end position="707"/>
    </location>
</feature>
<feature type="compositionally biased region" description="Acidic residues" evidence="1">
    <location>
        <begin position="708"/>
        <end position="724"/>
    </location>
</feature>
<feature type="region of interest" description="Disordered" evidence="1">
    <location>
        <begin position="503"/>
        <end position="528"/>
    </location>
</feature>
<feature type="domain" description="PH" evidence="2">
    <location>
        <begin position="1087"/>
        <end position="1203"/>
    </location>
</feature>
<feature type="region of interest" description="Disordered" evidence="1">
    <location>
        <begin position="625"/>
        <end position="655"/>
    </location>
</feature>
<feature type="compositionally biased region" description="Polar residues" evidence="1">
    <location>
        <begin position="1"/>
        <end position="13"/>
    </location>
</feature>
<dbReference type="Pfam" id="PF00169">
    <property type="entry name" value="PH"/>
    <property type="match status" value="1"/>
</dbReference>
<keyword evidence="4" id="KW-1185">Reference proteome</keyword>
<dbReference type="PANTHER" id="PTHR21538:SF26">
    <property type="entry name" value="ANILLIN ISOFORM X1"/>
    <property type="match status" value="1"/>
</dbReference>
<dbReference type="InterPro" id="IPR001849">
    <property type="entry name" value="PH_domain"/>
</dbReference>
<name>A0A3P8UKN9_CYNSE</name>
<evidence type="ECO:0000259" key="2">
    <source>
        <dbReference type="PROSITE" id="PS50003"/>
    </source>
</evidence>
<sequence length="1233" mass="136554">MEAGQDNSGNLSMKRQRAPLSDSEDNVVTSEINDGQKRRRLEAPGVENQSPKPSNSGRIAELGIKADTPIVPSIFSRVQQLTQRREGAPPTQRCLSDPGSDSITSIHDQDVKAHLLGETEFNQRLERFKVPVFEPSPTQNSASCSRTRSNFVSDIHQKLQGDTTPSSKQASRMRQEREQELSKLQFQPISENAWLKRSSSDSSVTQVRTPPGSSSPSSVPRSRRRVQWPPVQPLDAESEAEIRDGSFTETLSSVADHSQTVTIGGRAAPDPEAPSVSVGQLRMLWKEGVEEDKDHSVLVQNEEKMLVSQQQQQPETVVKLSFGEDQKVSVEEARLLELTPTDKLNKKDTSGEIDLFEDSDHQMDSSSCDEEMIEPSTDEELKMWRYPNYVRHEESVVSEEEEVEELAVGREEKGEEEVSVLDQSQVSVVQSMESYLGDVSTEIPSSCEVPKDSSLCREQVTTESCNGCNQDMINGDDSNVTVSPDQKDIEGCTVENDKCCEQSEDTQTFTDDEKQTDLSSHSREEEMSRCLTVDETPDETPTVELDLQKNTGDTVHPTTDNLIDICDDPSLCLTKSEVTDTVAEGIDKKCDCSDDLLVESCKAEEGENSKKVTFMLEPELISGSGLCQASTSEEPRAETSLSDVELSSHDDTNTNEIIDQMFEEVLEYAGRMEDQRRGGDEDAEDGDSGIGACMGDKDKMDTDFEKEPSEEEGEAKEECEEGNGDELLTFPPSGILSPLSKSVEAVVTPLRLAASQESNPPSLLLTPEENPAPPVESAPLYSVDAYRTQRQCKMPTAQSATPGVQRRAPDKTQPQRSVNTKERITALNEEAGKLQTVINQTLQALSCCTDEEHGRGSLEEAEAEKLLLVSCEKRSALLAEVSRLRQERNLESGEAAGNDEEQVSQQPCRGTVSITNIQLPLKVEFVCSSHSRTGRPSHYFFILIRYGPCNIIATPLATAADAQNGDTISFPTSVTLKDIRSSFEIDVEVYSLSHTSGGNCSTDRGTTKSRVTPRKLLNTITRSSNTLTTATLPALNTRRSSNFCLVGSHKLTLTSLGHSKFPLDKVPFLSPLEGNIYLRLDSQGHSNVQHQGFLTMFELISGYGVWHRRYFVLEECSLYYWNHPNDKETKSAEGSISLSGSLSQCVRPVKRDSCARPFTFELVNNVPHQQQDESQEALAKCWFSADTKEEKLDWMEKLNQCLLDYQTWNRTPAAQTDSQQSNTSSGNLRESIL</sequence>
<organism evidence="3 4">
    <name type="scientific">Cynoglossus semilaevis</name>
    <name type="common">Tongue sole</name>
    <dbReference type="NCBI Taxonomy" id="244447"/>
    <lineage>
        <taxon>Eukaryota</taxon>
        <taxon>Metazoa</taxon>
        <taxon>Chordata</taxon>
        <taxon>Craniata</taxon>
        <taxon>Vertebrata</taxon>
        <taxon>Euteleostomi</taxon>
        <taxon>Actinopterygii</taxon>
        <taxon>Neopterygii</taxon>
        <taxon>Teleostei</taxon>
        <taxon>Neoteleostei</taxon>
        <taxon>Acanthomorphata</taxon>
        <taxon>Carangaria</taxon>
        <taxon>Pleuronectiformes</taxon>
        <taxon>Pleuronectoidei</taxon>
        <taxon>Cynoglossidae</taxon>
        <taxon>Cynoglossinae</taxon>
        <taxon>Cynoglossus</taxon>
    </lineage>
</organism>
<dbReference type="SMART" id="SM00233">
    <property type="entry name" value="PH"/>
    <property type="match status" value="1"/>
</dbReference>
<dbReference type="GO" id="GO:0000915">
    <property type="term" value="P:actomyosin contractile ring assembly"/>
    <property type="evidence" value="ECO:0007669"/>
    <property type="project" value="TreeGrafter"/>
</dbReference>
<proteinExistence type="predicted"/>
<dbReference type="GeneID" id="103379919"/>
<dbReference type="GeneTree" id="ENSGT00390000008749"/>
<feature type="compositionally biased region" description="Polar residues" evidence="1">
    <location>
        <begin position="47"/>
        <end position="57"/>
    </location>
</feature>
<dbReference type="Pfam" id="PF08174">
    <property type="entry name" value="Anillin"/>
    <property type="match status" value="1"/>
</dbReference>
<feature type="region of interest" description="Disordered" evidence="1">
    <location>
        <begin position="755"/>
        <end position="776"/>
    </location>
</feature>
<feature type="region of interest" description="Disordered" evidence="1">
    <location>
        <begin position="1"/>
        <end position="59"/>
    </location>
</feature>
<dbReference type="OMA" id="TCPRTRS"/>
<dbReference type="PROSITE" id="PS50003">
    <property type="entry name" value="PH_DOMAIN"/>
    <property type="match status" value="1"/>
</dbReference>
<dbReference type="InterPro" id="IPR012966">
    <property type="entry name" value="AHD"/>
</dbReference>
<dbReference type="PANTHER" id="PTHR21538">
    <property type="entry name" value="ANILLIN/RHOTEKIN RTKN"/>
    <property type="match status" value="1"/>
</dbReference>
<reference evidence="3 4" key="1">
    <citation type="journal article" date="2014" name="Nat. Genet.">
        <title>Whole-genome sequence of a flatfish provides insights into ZW sex chromosome evolution and adaptation to a benthic lifestyle.</title>
        <authorList>
            <person name="Chen S."/>
            <person name="Zhang G."/>
            <person name="Shao C."/>
            <person name="Huang Q."/>
            <person name="Liu G."/>
            <person name="Zhang P."/>
            <person name="Song W."/>
            <person name="An N."/>
            <person name="Chalopin D."/>
            <person name="Volff J.N."/>
            <person name="Hong Y."/>
            <person name="Li Q."/>
            <person name="Sha Z."/>
            <person name="Zhou H."/>
            <person name="Xie M."/>
            <person name="Yu Q."/>
            <person name="Liu Y."/>
            <person name="Xiang H."/>
            <person name="Wang N."/>
            <person name="Wu K."/>
            <person name="Yang C."/>
            <person name="Zhou Q."/>
            <person name="Liao X."/>
            <person name="Yang L."/>
            <person name="Hu Q."/>
            <person name="Zhang J."/>
            <person name="Meng L."/>
            <person name="Jin L."/>
            <person name="Tian Y."/>
            <person name="Lian J."/>
            <person name="Yang J."/>
            <person name="Miao G."/>
            <person name="Liu S."/>
            <person name="Liang Z."/>
            <person name="Yan F."/>
            <person name="Li Y."/>
            <person name="Sun B."/>
            <person name="Zhang H."/>
            <person name="Zhang J."/>
            <person name="Zhu Y."/>
            <person name="Du M."/>
            <person name="Zhao Y."/>
            <person name="Schartl M."/>
            <person name="Tang Q."/>
            <person name="Wang J."/>
        </authorList>
    </citation>
    <scope>NUCLEOTIDE SEQUENCE</scope>
</reference>
<reference evidence="3" key="3">
    <citation type="submission" date="2025-09" db="UniProtKB">
        <authorList>
            <consortium name="Ensembl"/>
        </authorList>
    </citation>
    <scope>IDENTIFICATION</scope>
</reference>
<dbReference type="InterPro" id="IPR037840">
    <property type="entry name" value="PH_Anillin"/>
</dbReference>
<dbReference type="RefSeq" id="XP_024911871.1">
    <property type="nucleotide sequence ID" value="XM_025056103.1"/>
</dbReference>
<dbReference type="Gene3D" id="2.30.29.30">
    <property type="entry name" value="Pleckstrin-homology domain (PH domain)/Phosphotyrosine-binding domain (PTB)"/>
    <property type="match status" value="1"/>
</dbReference>
<evidence type="ECO:0000313" key="3">
    <source>
        <dbReference type="Ensembl" id="ENSCSEP00000002952.1"/>
    </source>
</evidence>
<dbReference type="InterPro" id="IPR051364">
    <property type="entry name" value="Cytokinesis/Rho-signaling"/>
</dbReference>
<feature type="region of interest" description="Disordered" evidence="1">
    <location>
        <begin position="673"/>
        <end position="729"/>
    </location>
</feature>
<evidence type="ECO:0000256" key="1">
    <source>
        <dbReference type="SAM" id="MobiDB-lite"/>
    </source>
</evidence>
<dbReference type="GO" id="GO:0000281">
    <property type="term" value="P:mitotic cytokinesis"/>
    <property type="evidence" value="ECO:0007669"/>
    <property type="project" value="TreeGrafter"/>
</dbReference>
<dbReference type="Proteomes" id="UP000265120">
    <property type="component" value="Chromosome 6"/>
</dbReference>
<feature type="compositionally biased region" description="Polar residues" evidence="1">
    <location>
        <begin position="793"/>
        <end position="802"/>
    </location>
</feature>
<feature type="compositionally biased region" description="Polar residues" evidence="1">
    <location>
        <begin position="160"/>
        <end position="172"/>
    </location>
</feature>
<dbReference type="Ensembl" id="ENSCSET00000002996.1">
    <property type="protein sequence ID" value="ENSCSEP00000002952.1"/>
    <property type="gene ID" value="ENSCSEG00000001946.1"/>
</dbReference>
<dbReference type="InterPro" id="IPR011993">
    <property type="entry name" value="PH-like_dom_sf"/>
</dbReference>
<dbReference type="CTD" id="559353"/>
<feature type="region of interest" description="Disordered" evidence="1">
    <location>
        <begin position="79"/>
        <end position="104"/>
    </location>
</feature>
<protein>
    <submittedName>
        <fullName evidence="3">Anillin, actin binding protein 2</fullName>
    </submittedName>
</protein>
<dbReference type="SUPFAM" id="SSF50729">
    <property type="entry name" value="PH domain-like"/>
    <property type="match status" value="1"/>
</dbReference>
<feature type="compositionally biased region" description="Acidic residues" evidence="1">
    <location>
        <begin position="367"/>
        <end position="376"/>
    </location>
</feature>
<dbReference type="CDD" id="cd01263">
    <property type="entry name" value="PH_anillin"/>
    <property type="match status" value="1"/>
</dbReference>
<evidence type="ECO:0000313" key="4">
    <source>
        <dbReference type="Proteomes" id="UP000265120"/>
    </source>
</evidence>
<feature type="region of interest" description="Disordered" evidence="1">
    <location>
        <begin position="132"/>
        <end position="255"/>
    </location>
</feature>
<dbReference type="InParanoid" id="A0A3P8UKN9"/>
<accession>A0A3P8UKN9</accession>
<dbReference type="GO" id="GO:0005826">
    <property type="term" value="C:actomyosin contractile ring"/>
    <property type="evidence" value="ECO:0007669"/>
    <property type="project" value="TreeGrafter"/>
</dbReference>
<feature type="region of interest" description="Disordered" evidence="1">
    <location>
        <begin position="793"/>
        <end position="819"/>
    </location>
</feature>
<feature type="compositionally biased region" description="Basic and acidic residues" evidence="1">
    <location>
        <begin position="511"/>
        <end position="528"/>
    </location>
</feature>
<feature type="compositionally biased region" description="Low complexity" evidence="1">
    <location>
        <begin position="207"/>
        <end position="220"/>
    </location>
</feature>
<feature type="region of interest" description="Disordered" evidence="1">
    <location>
        <begin position="344"/>
        <end position="376"/>
    </location>
</feature>